<evidence type="ECO:0000313" key="3">
    <source>
        <dbReference type="Proteomes" id="UP000485058"/>
    </source>
</evidence>
<evidence type="ECO:0000256" key="1">
    <source>
        <dbReference type="SAM" id="MobiDB-lite"/>
    </source>
</evidence>
<keyword evidence="3" id="KW-1185">Reference proteome</keyword>
<dbReference type="EMBL" id="BLLF01002441">
    <property type="protein sequence ID" value="GFH24091.1"/>
    <property type="molecule type" value="Genomic_DNA"/>
</dbReference>
<gene>
    <name evidence="2" type="ORF">HaLaN_21816</name>
</gene>
<dbReference type="AlphaFoldDB" id="A0A699ZPD2"/>
<name>A0A699ZPD2_HAELA</name>
<proteinExistence type="predicted"/>
<protein>
    <submittedName>
        <fullName evidence="2">Uncharacterized protein</fullName>
    </submittedName>
</protein>
<sequence length="91" mass="10095">MLPAANQHDKVWHIAEALGLPCAACHSYQVPYSCPTSFPRRFQAVHPYLYQQLQAVQRASADQPASMGRATHPDHINSVTSDQPQLLGWGE</sequence>
<evidence type="ECO:0000313" key="2">
    <source>
        <dbReference type="EMBL" id="GFH24091.1"/>
    </source>
</evidence>
<comment type="caution">
    <text evidence="2">The sequence shown here is derived from an EMBL/GenBank/DDBJ whole genome shotgun (WGS) entry which is preliminary data.</text>
</comment>
<accession>A0A699ZPD2</accession>
<dbReference type="Proteomes" id="UP000485058">
    <property type="component" value="Unassembled WGS sequence"/>
</dbReference>
<organism evidence="2 3">
    <name type="scientific">Haematococcus lacustris</name>
    <name type="common">Green alga</name>
    <name type="synonym">Haematococcus pluvialis</name>
    <dbReference type="NCBI Taxonomy" id="44745"/>
    <lineage>
        <taxon>Eukaryota</taxon>
        <taxon>Viridiplantae</taxon>
        <taxon>Chlorophyta</taxon>
        <taxon>core chlorophytes</taxon>
        <taxon>Chlorophyceae</taxon>
        <taxon>CS clade</taxon>
        <taxon>Chlamydomonadales</taxon>
        <taxon>Haematococcaceae</taxon>
        <taxon>Haematococcus</taxon>
    </lineage>
</organism>
<feature type="region of interest" description="Disordered" evidence="1">
    <location>
        <begin position="60"/>
        <end position="91"/>
    </location>
</feature>
<reference evidence="2 3" key="1">
    <citation type="submission" date="2020-02" db="EMBL/GenBank/DDBJ databases">
        <title>Draft genome sequence of Haematococcus lacustris strain NIES-144.</title>
        <authorList>
            <person name="Morimoto D."/>
            <person name="Nakagawa S."/>
            <person name="Yoshida T."/>
            <person name="Sawayama S."/>
        </authorList>
    </citation>
    <scope>NUCLEOTIDE SEQUENCE [LARGE SCALE GENOMIC DNA]</scope>
    <source>
        <strain evidence="2 3">NIES-144</strain>
    </source>
</reference>